<dbReference type="Proteomes" id="UP000599383">
    <property type="component" value="Unassembled WGS sequence"/>
</dbReference>
<protein>
    <submittedName>
        <fullName evidence="2">Uncharacterized protein</fullName>
    </submittedName>
</protein>
<evidence type="ECO:0000256" key="1">
    <source>
        <dbReference type="SAM" id="MobiDB-lite"/>
    </source>
</evidence>
<dbReference type="RefSeq" id="WP_171364277.1">
    <property type="nucleotide sequence ID" value="NZ_WVQY01000008.1"/>
</dbReference>
<reference evidence="2 3" key="1">
    <citation type="submission" date="2019-12" db="EMBL/GenBank/DDBJ databases">
        <title>Ruegeria JWLKs population differentiation of coral mucus and skeleton niches.</title>
        <authorList>
            <person name="Luo D."/>
        </authorList>
    </citation>
    <scope>NUCLEOTIDE SEQUENCE [LARGE SCALE GENOMIC DNA]</scope>
    <source>
        <strain evidence="2 3">HKCCD6238</strain>
    </source>
</reference>
<keyword evidence="3" id="KW-1185">Reference proteome</keyword>
<feature type="region of interest" description="Disordered" evidence="1">
    <location>
        <begin position="1"/>
        <end position="21"/>
    </location>
</feature>
<evidence type="ECO:0000313" key="3">
    <source>
        <dbReference type="Proteomes" id="UP000599383"/>
    </source>
</evidence>
<gene>
    <name evidence="2" type="ORF">GS617_17440</name>
</gene>
<proteinExistence type="predicted"/>
<name>A0ABX1WFL6_9RHOB</name>
<accession>A0ABX1WFL6</accession>
<organism evidence="2 3">
    <name type="scientific">Ruegeria atlantica</name>
    <dbReference type="NCBI Taxonomy" id="81569"/>
    <lineage>
        <taxon>Bacteria</taxon>
        <taxon>Pseudomonadati</taxon>
        <taxon>Pseudomonadota</taxon>
        <taxon>Alphaproteobacteria</taxon>
        <taxon>Rhodobacterales</taxon>
        <taxon>Roseobacteraceae</taxon>
        <taxon>Ruegeria</taxon>
    </lineage>
</organism>
<comment type="caution">
    <text evidence="2">The sequence shown here is derived from an EMBL/GenBank/DDBJ whole genome shotgun (WGS) entry which is preliminary data.</text>
</comment>
<sequence>MTMAARARADKKTTGFPPQRGAVPLSFNVPVNLSTSWHRGNCDLPGRGEQIGGHSCVPINQKNADMQPLVFSIREDLLKLPGSDLIGAPPFFGCCVRKIRVIEIQNPLAHQTRRV</sequence>
<evidence type="ECO:0000313" key="2">
    <source>
        <dbReference type="EMBL" id="NOD32055.1"/>
    </source>
</evidence>
<dbReference type="EMBL" id="WVQY01000008">
    <property type="protein sequence ID" value="NOD32055.1"/>
    <property type="molecule type" value="Genomic_DNA"/>
</dbReference>